<evidence type="ECO:0000313" key="3">
    <source>
        <dbReference type="Proteomes" id="UP001232148"/>
    </source>
</evidence>
<feature type="compositionally biased region" description="Basic and acidic residues" evidence="1">
    <location>
        <begin position="9"/>
        <end position="18"/>
    </location>
</feature>
<proteinExistence type="predicted"/>
<accession>A0AAD9HJL4</accession>
<sequence>MSQPADTSPRSEGEDVAKPDTQPANHQSAPGWSAYGIPTINVLSTAISRGKPPSDPQTRADFCFDRLLSFLPNDELKLLRVYRALGVPSASLRKWASKGRKWMGEKVLARLEQRKDVAPTEYQFALDHPYVWGLGSGDAWARAGQAYDRKLKDEPLSLPEKKKNKKAAKKVVVKKEDIPGTTAKEASTSQPELASKSSRKRNRKAPNSTKEVSGVHCRHTRFINKKAAGLGPSPLGKFSSR</sequence>
<feature type="compositionally biased region" description="Polar residues" evidence="1">
    <location>
        <begin position="184"/>
        <end position="196"/>
    </location>
</feature>
<keyword evidence="3" id="KW-1185">Reference proteome</keyword>
<dbReference type="AlphaFoldDB" id="A0AAD9HJL4"/>
<comment type="caution">
    <text evidence="2">The sequence shown here is derived from an EMBL/GenBank/DDBJ whole genome shotgun (WGS) entry which is preliminary data.</text>
</comment>
<name>A0AAD9HJL4_9PEZI</name>
<protein>
    <submittedName>
        <fullName evidence="2">Uncharacterized protein</fullName>
    </submittedName>
</protein>
<feature type="region of interest" description="Disordered" evidence="1">
    <location>
        <begin position="155"/>
        <end position="241"/>
    </location>
</feature>
<evidence type="ECO:0000256" key="1">
    <source>
        <dbReference type="SAM" id="MobiDB-lite"/>
    </source>
</evidence>
<dbReference type="Proteomes" id="UP001232148">
    <property type="component" value="Unassembled WGS sequence"/>
</dbReference>
<evidence type="ECO:0000313" key="2">
    <source>
        <dbReference type="EMBL" id="KAK2029214.1"/>
    </source>
</evidence>
<feature type="region of interest" description="Disordered" evidence="1">
    <location>
        <begin position="1"/>
        <end position="35"/>
    </location>
</feature>
<feature type="compositionally biased region" description="Basic residues" evidence="1">
    <location>
        <begin position="162"/>
        <end position="172"/>
    </location>
</feature>
<gene>
    <name evidence="2" type="ORF">LX32DRAFT_375971</name>
</gene>
<reference evidence="2" key="1">
    <citation type="submission" date="2021-06" db="EMBL/GenBank/DDBJ databases">
        <title>Comparative genomics, transcriptomics and evolutionary studies reveal genomic signatures of adaptation to plant cell wall in hemibiotrophic fungi.</title>
        <authorList>
            <consortium name="DOE Joint Genome Institute"/>
            <person name="Baroncelli R."/>
            <person name="Diaz J.F."/>
            <person name="Benocci T."/>
            <person name="Peng M."/>
            <person name="Battaglia E."/>
            <person name="Haridas S."/>
            <person name="Andreopoulos W."/>
            <person name="Labutti K."/>
            <person name="Pangilinan J."/>
            <person name="Floch G.L."/>
            <person name="Makela M.R."/>
            <person name="Henrissat B."/>
            <person name="Grigoriev I.V."/>
            <person name="Crouch J.A."/>
            <person name="De Vries R.P."/>
            <person name="Sukno S.A."/>
            <person name="Thon M.R."/>
        </authorList>
    </citation>
    <scope>NUCLEOTIDE SEQUENCE</scope>
    <source>
        <strain evidence="2">MAFF235873</strain>
    </source>
</reference>
<dbReference type="EMBL" id="MU842867">
    <property type="protein sequence ID" value="KAK2029214.1"/>
    <property type="molecule type" value="Genomic_DNA"/>
</dbReference>
<organism evidence="2 3">
    <name type="scientific">Colletotrichum zoysiae</name>
    <dbReference type="NCBI Taxonomy" id="1216348"/>
    <lineage>
        <taxon>Eukaryota</taxon>
        <taxon>Fungi</taxon>
        <taxon>Dikarya</taxon>
        <taxon>Ascomycota</taxon>
        <taxon>Pezizomycotina</taxon>
        <taxon>Sordariomycetes</taxon>
        <taxon>Hypocreomycetidae</taxon>
        <taxon>Glomerellales</taxon>
        <taxon>Glomerellaceae</taxon>
        <taxon>Colletotrichum</taxon>
        <taxon>Colletotrichum graminicola species complex</taxon>
    </lineage>
</organism>